<comment type="caution">
    <text evidence="1">The sequence shown here is derived from an EMBL/GenBank/DDBJ whole genome shotgun (WGS) entry which is preliminary data.</text>
</comment>
<organism evidence="1 2">
    <name type="scientific">Sphaerodactylus townsendi</name>
    <dbReference type="NCBI Taxonomy" id="933632"/>
    <lineage>
        <taxon>Eukaryota</taxon>
        <taxon>Metazoa</taxon>
        <taxon>Chordata</taxon>
        <taxon>Craniata</taxon>
        <taxon>Vertebrata</taxon>
        <taxon>Euteleostomi</taxon>
        <taxon>Lepidosauria</taxon>
        <taxon>Squamata</taxon>
        <taxon>Bifurcata</taxon>
        <taxon>Gekkota</taxon>
        <taxon>Sphaerodactylidae</taxon>
        <taxon>Sphaerodactylus</taxon>
    </lineage>
</organism>
<dbReference type="EMBL" id="CM037621">
    <property type="protein sequence ID" value="KAH8002626.1"/>
    <property type="molecule type" value="Genomic_DNA"/>
</dbReference>
<name>A0ACB8FBL6_9SAUR</name>
<keyword evidence="2" id="KW-1185">Reference proteome</keyword>
<proteinExistence type="predicted"/>
<sequence>MMGACFVSLTSVSAALGIPEKRPAEPLFDNFEYFQDKEDDLHRNYNDRAYLSSEDLARDDSRTDFVALLTSGSEPWVPASSAVAKARFSLVRSSLLFSINYESVGMMENGTESSPLPRAPWKTGWLKIEKEM</sequence>
<accession>A0ACB8FBL6</accession>
<evidence type="ECO:0000313" key="1">
    <source>
        <dbReference type="EMBL" id="KAH8002626.1"/>
    </source>
</evidence>
<dbReference type="Proteomes" id="UP000827872">
    <property type="component" value="Linkage Group LG08"/>
</dbReference>
<reference evidence="1" key="1">
    <citation type="submission" date="2021-08" db="EMBL/GenBank/DDBJ databases">
        <title>The first chromosome-level gecko genome reveals the dynamic sex chromosomes of Neotropical dwarf geckos (Sphaerodactylidae: Sphaerodactylus).</title>
        <authorList>
            <person name="Pinto B.J."/>
            <person name="Keating S.E."/>
            <person name="Gamble T."/>
        </authorList>
    </citation>
    <scope>NUCLEOTIDE SEQUENCE</scope>
    <source>
        <strain evidence="1">TG3544</strain>
    </source>
</reference>
<protein>
    <submittedName>
        <fullName evidence="1">Uncharacterized protein</fullName>
    </submittedName>
</protein>
<gene>
    <name evidence="1" type="ORF">K3G42_026793</name>
</gene>
<evidence type="ECO:0000313" key="2">
    <source>
        <dbReference type="Proteomes" id="UP000827872"/>
    </source>
</evidence>